<protein>
    <recommendedName>
        <fullName evidence="8">MotA/TolQ/ExbB proton channel domain-containing protein</fullName>
    </recommendedName>
</protein>
<feature type="transmembrane region" description="Helical" evidence="7">
    <location>
        <begin position="112"/>
        <end position="134"/>
    </location>
</feature>
<keyword evidence="6 7" id="KW-0472">Membrane</keyword>
<proteinExistence type="inferred from homology"/>
<feature type="transmembrane region" description="Helical" evidence="7">
    <location>
        <begin position="36"/>
        <end position="58"/>
    </location>
</feature>
<feature type="domain" description="MotA/TolQ/ExbB proton channel" evidence="8">
    <location>
        <begin position="199"/>
        <end position="301"/>
    </location>
</feature>
<reference evidence="9" key="1">
    <citation type="submission" date="2018-05" db="EMBL/GenBank/DDBJ databases">
        <authorList>
            <person name="Lanie J.A."/>
            <person name="Ng W.-L."/>
            <person name="Kazmierczak K.M."/>
            <person name="Andrzejewski T.M."/>
            <person name="Davidsen T.M."/>
            <person name="Wayne K.J."/>
            <person name="Tettelin H."/>
            <person name="Glass J.I."/>
            <person name="Rusch D."/>
            <person name="Podicherti R."/>
            <person name="Tsui H.-C.T."/>
            <person name="Winkler M.E."/>
        </authorList>
    </citation>
    <scope>NUCLEOTIDE SEQUENCE</scope>
</reference>
<evidence type="ECO:0000256" key="1">
    <source>
        <dbReference type="ARBA" id="ARBA00004651"/>
    </source>
</evidence>
<accession>A0A382A340</accession>
<dbReference type="Pfam" id="PF01618">
    <property type="entry name" value="MotA_ExbB"/>
    <property type="match status" value="1"/>
</dbReference>
<dbReference type="InterPro" id="IPR050790">
    <property type="entry name" value="ExbB/TolQ_transport"/>
</dbReference>
<name>A0A382A340_9ZZZZ</name>
<evidence type="ECO:0000313" key="9">
    <source>
        <dbReference type="EMBL" id="SVA95487.1"/>
    </source>
</evidence>
<feature type="transmembrane region" description="Helical" evidence="7">
    <location>
        <begin position="230"/>
        <end position="255"/>
    </location>
</feature>
<evidence type="ECO:0000256" key="7">
    <source>
        <dbReference type="SAM" id="Phobius"/>
    </source>
</evidence>
<comment type="similarity">
    <text evidence="2">Belongs to the ExbB/TolQ family.</text>
</comment>
<evidence type="ECO:0000256" key="5">
    <source>
        <dbReference type="ARBA" id="ARBA00022989"/>
    </source>
</evidence>
<organism evidence="9">
    <name type="scientific">marine metagenome</name>
    <dbReference type="NCBI Taxonomy" id="408172"/>
    <lineage>
        <taxon>unclassified sequences</taxon>
        <taxon>metagenomes</taxon>
        <taxon>ecological metagenomes</taxon>
    </lineage>
</organism>
<sequence>MADSGVGFDEPELSWTTQDIEQKLGFSGGRFTDTNAFFTFLVGLIFSTLFFVVLEFVIGDSGTNKEWKENNNVPVMQEDGTPALNEDGTPQTKAKPIPIHKEFADKFINRGMGGYVMAAGIMLFFFWAITILVIKGRKVSFQRKILTLNLIPQDPNFFLNNATARDALLRIRGQVDDPKHYLLLNRIDVALSNLQNIGEISEVASLTNAQASIDEDQVLASYSLINGFNWAIPVLGFIGTVLGLGAAIGEFGITIQNTGDIAALKDSLTDVTGGLSTAFDTSLLGLVASIVVQMVMTFRKRQEFLLLDECNEYCQSYVLAKLKLEKSGGRRGGA</sequence>
<keyword evidence="4 7" id="KW-0812">Transmembrane</keyword>
<evidence type="ECO:0000256" key="6">
    <source>
        <dbReference type="ARBA" id="ARBA00023136"/>
    </source>
</evidence>
<dbReference type="AlphaFoldDB" id="A0A382A340"/>
<keyword evidence="3" id="KW-1003">Cell membrane</keyword>
<dbReference type="InterPro" id="IPR002898">
    <property type="entry name" value="MotA_ExbB_proton_chnl"/>
</dbReference>
<evidence type="ECO:0000259" key="8">
    <source>
        <dbReference type="Pfam" id="PF01618"/>
    </source>
</evidence>
<dbReference type="PANTHER" id="PTHR30625">
    <property type="entry name" value="PROTEIN TOLQ"/>
    <property type="match status" value="1"/>
</dbReference>
<gene>
    <name evidence="9" type="ORF">METZ01_LOCUS148341</name>
</gene>
<dbReference type="PANTHER" id="PTHR30625:SF11">
    <property type="entry name" value="MOTA_TOLQ_EXBB PROTON CHANNEL DOMAIN-CONTAINING PROTEIN"/>
    <property type="match status" value="1"/>
</dbReference>
<evidence type="ECO:0000256" key="4">
    <source>
        <dbReference type="ARBA" id="ARBA00022692"/>
    </source>
</evidence>
<feature type="transmembrane region" description="Helical" evidence="7">
    <location>
        <begin position="275"/>
        <end position="296"/>
    </location>
</feature>
<dbReference type="EMBL" id="UINC01023570">
    <property type="protein sequence ID" value="SVA95487.1"/>
    <property type="molecule type" value="Genomic_DNA"/>
</dbReference>
<dbReference type="GO" id="GO:0005886">
    <property type="term" value="C:plasma membrane"/>
    <property type="evidence" value="ECO:0007669"/>
    <property type="project" value="UniProtKB-SubCell"/>
</dbReference>
<dbReference type="GO" id="GO:0017038">
    <property type="term" value="P:protein import"/>
    <property type="evidence" value="ECO:0007669"/>
    <property type="project" value="TreeGrafter"/>
</dbReference>
<evidence type="ECO:0000256" key="3">
    <source>
        <dbReference type="ARBA" id="ARBA00022475"/>
    </source>
</evidence>
<keyword evidence="5 7" id="KW-1133">Transmembrane helix</keyword>
<comment type="subcellular location">
    <subcellularLocation>
        <location evidence="1">Cell membrane</location>
        <topology evidence="1">Multi-pass membrane protein</topology>
    </subcellularLocation>
</comment>
<evidence type="ECO:0000256" key="2">
    <source>
        <dbReference type="ARBA" id="ARBA00010442"/>
    </source>
</evidence>